<name>A0A512JFA3_9HYPH</name>
<protein>
    <submittedName>
        <fullName evidence="6">ABC transporter substrate-binding protein</fullName>
    </submittedName>
</protein>
<dbReference type="Gene3D" id="3.40.50.2300">
    <property type="match status" value="4"/>
</dbReference>
<evidence type="ECO:0000256" key="4">
    <source>
        <dbReference type="SAM" id="MobiDB-lite"/>
    </source>
</evidence>
<comment type="similarity">
    <text evidence="1">Belongs to the leucine-binding protein family.</text>
</comment>
<sequence>MAQEPKAEIGESAPGSLPAQQPATMPASETHIAFLYRPVPAPSSYDAEADPEDLGVAGARMAVKDNNSTGRFTKQTYTLDEVALEEGKSAVDAAKELAGKGVKYFVVALPSAELLAVADALKDDGVAVFNAGAPDDSLRGADCRINVFHTIPSRAMQTDAIAQYMTLMRWRKIFLIVGPSERDKAYAEAMKNSARKFGLKITAEKPWTFGPLMKARGDTPTRAEAMIFTRGIDYDMAVVADEEQDWGEYVPYRTVDPRPIAGTAGLVATTWHPTLETWGAAQAQNRFRRLSGRLMRPLDYQAWAGVRSVGEAATQKKTTEAATLVPYLVDPAFNLPAYKGVSLSYRPWDHQLRQPIIVVQPKAMVSVAPEQGFIHQRTPLDTLGTDQPETTCKFK</sequence>
<gene>
    <name evidence="6" type="ORF">MGN01_04720</name>
</gene>
<dbReference type="InterPro" id="IPR051010">
    <property type="entry name" value="BCAA_transport"/>
</dbReference>
<dbReference type="SUPFAM" id="SSF53822">
    <property type="entry name" value="Periplasmic binding protein-like I"/>
    <property type="match status" value="1"/>
</dbReference>
<dbReference type="PANTHER" id="PTHR30483:SF6">
    <property type="entry name" value="PERIPLASMIC BINDING PROTEIN OF ABC TRANSPORTER FOR NATURAL AMINO ACIDS"/>
    <property type="match status" value="1"/>
</dbReference>
<keyword evidence="3" id="KW-0813">Transport</keyword>
<keyword evidence="2" id="KW-0732">Signal</keyword>
<dbReference type="NCBIfam" id="TIGR03863">
    <property type="entry name" value="PQQ_ABC_bind"/>
    <property type="match status" value="1"/>
</dbReference>
<keyword evidence="3" id="KW-0029">Amino-acid transport</keyword>
<keyword evidence="7" id="KW-1185">Reference proteome</keyword>
<comment type="caution">
    <text evidence="6">The sequence shown here is derived from an EMBL/GenBank/DDBJ whole genome shotgun (WGS) entry which is preliminary data.</text>
</comment>
<dbReference type="EMBL" id="BJZV01000002">
    <property type="protein sequence ID" value="GEP08627.1"/>
    <property type="molecule type" value="Genomic_DNA"/>
</dbReference>
<organism evidence="6 7">
    <name type="scientific">Methylobacterium gnaphalii</name>
    <dbReference type="NCBI Taxonomy" id="1010610"/>
    <lineage>
        <taxon>Bacteria</taxon>
        <taxon>Pseudomonadati</taxon>
        <taxon>Pseudomonadota</taxon>
        <taxon>Alphaproteobacteria</taxon>
        <taxon>Hyphomicrobiales</taxon>
        <taxon>Methylobacteriaceae</taxon>
        <taxon>Methylobacterium</taxon>
    </lineage>
</organism>
<dbReference type="GO" id="GO:0006865">
    <property type="term" value="P:amino acid transport"/>
    <property type="evidence" value="ECO:0007669"/>
    <property type="project" value="UniProtKB-KW"/>
</dbReference>
<dbReference type="InterPro" id="IPR022478">
    <property type="entry name" value="ABC_transptr_sub-bd_PQQ"/>
</dbReference>
<evidence type="ECO:0000256" key="3">
    <source>
        <dbReference type="ARBA" id="ARBA00022970"/>
    </source>
</evidence>
<evidence type="ECO:0000313" key="6">
    <source>
        <dbReference type="EMBL" id="GEP08627.1"/>
    </source>
</evidence>
<feature type="region of interest" description="Disordered" evidence="4">
    <location>
        <begin position="1"/>
        <end position="26"/>
    </location>
</feature>
<dbReference type="AlphaFoldDB" id="A0A512JFA3"/>
<accession>A0A512JFA3</accession>
<reference evidence="6 7" key="1">
    <citation type="submission" date="2019-07" db="EMBL/GenBank/DDBJ databases">
        <title>Whole genome shotgun sequence of Methylobacterium gnaphalii NBRC 107716.</title>
        <authorList>
            <person name="Hosoyama A."/>
            <person name="Uohara A."/>
            <person name="Ohji S."/>
            <person name="Ichikawa N."/>
        </authorList>
    </citation>
    <scope>NUCLEOTIDE SEQUENCE [LARGE SCALE GENOMIC DNA]</scope>
    <source>
        <strain evidence="6 7">NBRC 107716</strain>
    </source>
</reference>
<evidence type="ECO:0000256" key="1">
    <source>
        <dbReference type="ARBA" id="ARBA00010062"/>
    </source>
</evidence>
<dbReference type="Proteomes" id="UP000321750">
    <property type="component" value="Unassembled WGS sequence"/>
</dbReference>
<dbReference type="InterPro" id="IPR028082">
    <property type="entry name" value="Peripla_BP_I"/>
</dbReference>
<dbReference type="PANTHER" id="PTHR30483">
    <property type="entry name" value="LEUCINE-SPECIFIC-BINDING PROTEIN"/>
    <property type="match status" value="1"/>
</dbReference>
<dbReference type="InterPro" id="IPR028081">
    <property type="entry name" value="Leu-bd"/>
</dbReference>
<proteinExistence type="inferred from homology"/>
<dbReference type="CDD" id="cd06268">
    <property type="entry name" value="PBP1_ABC_transporter_LIVBP-like"/>
    <property type="match status" value="1"/>
</dbReference>
<evidence type="ECO:0000259" key="5">
    <source>
        <dbReference type="Pfam" id="PF13458"/>
    </source>
</evidence>
<dbReference type="Pfam" id="PF13458">
    <property type="entry name" value="Peripla_BP_6"/>
    <property type="match status" value="1"/>
</dbReference>
<evidence type="ECO:0000256" key="2">
    <source>
        <dbReference type="ARBA" id="ARBA00022729"/>
    </source>
</evidence>
<feature type="domain" description="Leucine-binding protein" evidence="5">
    <location>
        <begin position="55"/>
        <end position="208"/>
    </location>
</feature>
<evidence type="ECO:0000313" key="7">
    <source>
        <dbReference type="Proteomes" id="UP000321750"/>
    </source>
</evidence>